<feature type="transmembrane region" description="Helical" evidence="1">
    <location>
        <begin position="59"/>
        <end position="84"/>
    </location>
</feature>
<sequence length="154" mass="16832">MGLDTFDAATSVRHHRLGGQQPSVSHILMHQQKRQNSIQTASLSADQTTRFLGPCAHRLFLPTVAVCDKLLLFVLVALVIGVTLASSHTSRNHQVINTHETGQDEAQPSQAHDVAEVLQIRLSTMRLSDSAYLTLHLHAAPQVLVRPDSGYPST</sequence>
<evidence type="ECO:0000313" key="2">
    <source>
        <dbReference type="EMBL" id="KAF2131989.1"/>
    </source>
</evidence>
<proteinExistence type="predicted"/>
<evidence type="ECO:0000313" key="3">
    <source>
        <dbReference type="Proteomes" id="UP000799771"/>
    </source>
</evidence>
<dbReference type="EMBL" id="ML977501">
    <property type="protein sequence ID" value="KAF2131989.1"/>
    <property type="molecule type" value="Genomic_DNA"/>
</dbReference>
<dbReference type="AlphaFoldDB" id="A0A6A6AJ71"/>
<dbReference type="RefSeq" id="XP_033526376.1">
    <property type="nucleotide sequence ID" value="XM_033670185.1"/>
</dbReference>
<dbReference type="GeneID" id="54410617"/>
<keyword evidence="1" id="KW-0812">Transmembrane</keyword>
<dbReference type="Proteomes" id="UP000799771">
    <property type="component" value="Unassembled WGS sequence"/>
</dbReference>
<keyword evidence="1" id="KW-0472">Membrane</keyword>
<evidence type="ECO:0000256" key="1">
    <source>
        <dbReference type="SAM" id="Phobius"/>
    </source>
</evidence>
<organism evidence="2 3">
    <name type="scientific">Dothidotthia symphoricarpi CBS 119687</name>
    <dbReference type="NCBI Taxonomy" id="1392245"/>
    <lineage>
        <taxon>Eukaryota</taxon>
        <taxon>Fungi</taxon>
        <taxon>Dikarya</taxon>
        <taxon>Ascomycota</taxon>
        <taxon>Pezizomycotina</taxon>
        <taxon>Dothideomycetes</taxon>
        <taxon>Pleosporomycetidae</taxon>
        <taxon>Pleosporales</taxon>
        <taxon>Dothidotthiaceae</taxon>
        <taxon>Dothidotthia</taxon>
    </lineage>
</organism>
<accession>A0A6A6AJ71</accession>
<reference evidence="2" key="1">
    <citation type="journal article" date="2020" name="Stud. Mycol.">
        <title>101 Dothideomycetes genomes: a test case for predicting lifestyles and emergence of pathogens.</title>
        <authorList>
            <person name="Haridas S."/>
            <person name="Albert R."/>
            <person name="Binder M."/>
            <person name="Bloem J."/>
            <person name="Labutti K."/>
            <person name="Salamov A."/>
            <person name="Andreopoulos B."/>
            <person name="Baker S."/>
            <person name="Barry K."/>
            <person name="Bills G."/>
            <person name="Bluhm B."/>
            <person name="Cannon C."/>
            <person name="Castanera R."/>
            <person name="Culley D."/>
            <person name="Daum C."/>
            <person name="Ezra D."/>
            <person name="Gonzalez J."/>
            <person name="Henrissat B."/>
            <person name="Kuo A."/>
            <person name="Liang C."/>
            <person name="Lipzen A."/>
            <person name="Lutzoni F."/>
            <person name="Magnuson J."/>
            <person name="Mondo S."/>
            <person name="Nolan M."/>
            <person name="Ohm R."/>
            <person name="Pangilinan J."/>
            <person name="Park H.-J."/>
            <person name="Ramirez L."/>
            <person name="Alfaro M."/>
            <person name="Sun H."/>
            <person name="Tritt A."/>
            <person name="Yoshinaga Y."/>
            <person name="Zwiers L.-H."/>
            <person name="Turgeon B."/>
            <person name="Goodwin S."/>
            <person name="Spatafora J."/>
            <person name="Crous P."/>
            <person name="Grigoriev I."/>
        </authorList>
    </citation>
    <scope>NUCLEOTIDE SEQUENCE</scope>
    <source>
        <strain evidence="2">CBS 119687</strain>
    </source>
</reference>
<name>A0A6A6AJ71_9PLEO</name>
<keyword evidence="1" id="KW-1133">Transmembrane helix</keyword>
<keyword evidence="3" id="KW-1185">Reference proteome</keyword>
<gene>
    <name evidence="2" type="ORF">P153DRAFT_382882</name>
</gene>
<protein>
    <submittedName>
        <fullName evidence="2">Uncharacterized protein</fullName>
    </submittedName>
</protein>